<reference evidence="2" key="1">
    <citation type="journal article" date="2021" name="Proc. Natl. Acad. Sci. U.S.A.">
        <title>A Catalog of Tens of Thousands of Viruses from Human Metagenomes Reveals Hidden Associations with Chronic Diseases.</title>
        <authorList>
            <person name="Tisza M.J."/>
            <person name="Buck C.B."/>
        </authorList>
    </citation>
    <scope>NUCLEOTIDE SEQUENCE</scope>
    <source>
        <strain evidence="2">CtlnK45</strain>
    </source>
</reference>
<accession>A0A8S5NQ78</accession>
<proteinExistence type="predicted"/>
<protein>
    <submittedName>
        <fullName evidence="2">Uncharacterized protein</fullName>
    </submittedName>
</protein>
<sequence>MTGGCKQAAARSPTPRSAEKRRTSPHTPLRRKDYIYLSLLAAAAAAKRSY</sequence>
<name>A0A8S5NQ78_9CAUD</name>
<evidence type="ECO:0000256" key="1">
    <source>
        <dbReference type="SAM" id="MobiDB-lite"/>
    </source>
</evidence>
<dbReference type="EMBL" id="BK015212">
    <property type="protein sequence ID" value="DAD96203.1"/>
    <property type="molecule type" value="Genomic_DNA"/>
</dbReference>
<evidence type="ECO:0000313" key="2">
    <source>
        <dbReference type="EMBL" id="DAD96203.1"/>
    </source>
</evidence>
<organism evidence="2">
    <name type="scientific">Myoviridae sp. ctlnK45</name>
    <dbReference type="NCBI Taxonomy" id="2826693"/>
    <lineage>
        <taxon>Viruses</taxon>
        <taxon>Duplodnaviria</taxon>
        <taxon>Heunggongvirae</taxon>
        <taxon>Uroviricota</taxon>
        <taxon>Caudoviricetes</taxon>
    </lineage>
</organism>
<feature type="region of interest" description="Disordered" evidence="1">
    <location>
        <begin position="1"/>
        <end position="30"/>
    </location>
</feature>